<gene>
    <name evidence="2" type="ORF">DEBR0S4_07624G</name>
    <name evidence="1" type="ORF">HII12_003980</name>
</gene>
<reference evidence="2 3" key="1">
    <citation type="submission" date="2019-07" db="EMBL/GenBank/DDBJ databases">
        <authorList>
            <person name="Friedrich A."/>
            <person name="Schacherer J."/>
        </authorList>
    </citation>
    <scope>NUCLEOTIDE SEQUENCE [LARGE SCALE GENOMIC DNA]</scope>
</reference>
<dbReference type="EMBL" id="CABFWN010000004">
    <property type="protein sequence ID" value="VUG18986.1"/>
    <property type="molecule type" value="Genomic_DNA"/>
</dbReference>
<keyword evidence="3" id="KW-1185">Reference proteome</keyword>
<name>A0A3F2Y7C7_DEKBR</name>
<evidence type="ECO:0000313" key="2">
    <source>
        <dbReference type="EMBL" id="VUG18986.1"/>
    </source>
</evidence>
<dbReference type="Proteomes" id="UP000568158">
    <property type="component" value="Unassembled WGS sequence"/>
</dbReference>
<evidence type="ECO:0000313" key="3">
    <source>
        <dbReference type="Proteomes" id="UP000478008"/>
    </source>
</evidence>
<protein>
    <submittedName>
        <fullName evidence="2">DEBR0S4_07624g1_1</fullName>
    </submittedName>
</protein>
<reference evidence="1 4" key="2">
    <citation type="journal article" date="2020" name="Appl. Microbiol. Biotechnol.">
        <title>Targeted gene deletion in Brettanomyces bruxellensis with an expression-free CRISPR-Cas9 system.</title>
        <authorList>
            <person name="Varela C."/>
            <person name="Bartel C."/>
            <person name="Onetto C."/>
            <person name="Borneman A."/>
        </authorList>
    </citation>
    <scope>NUCLEOTIDE SEQUENCE [LARGE SCALE GENOMIC DNA]</scope>
    <source>
        <strain evidence="1 4">AWRI1613</strain>
    </source>
</reference>
<dbReference type="Gene3D" id="3.10.20.90">
    <property type="entry name" value="Phosphatidylinositol 3-kinase Catalytic Subunit, Chain A, domain 1"/>
    <property type="match status" value="1"/>
</dbReference>
<evidence type="ECO:0000313" key="1">
    <source>
        <dbReference type="EMBL" id="KAF6008752.1"/>
    </source>
</evidence>
<sequence>MATELEFAQKYTSLVREVCPEPVADSKLANLNGIPKFGFIKITAPRIYKRKTESNGDKEISVTFRSIRTPKFKKTLSIKADWLIHKVKRSLQESLKEDNLMLDIEQIKLMLKTKTVHDGSRLSSLLKSPSDDSITLNAFITKMSAAEKAANEAANAEIPEIEATKELPQETKEETQSSQNSGKVTLSAEAWEKINEILKDEIMESQLREKYLEALKKVNV</sequence>
<dbReference type="EMBL" id="JABCYN010000034">
    <property type="protein sequence ID" value="KAF6008752.1"/>
    <property type="molecule type" value="Genomic_DNA"/>
</dbReference>
<organism evidence="2 3">
    <name type="scientific">Dekkera bruxellensis</name>
    <name type="common">Brettanomyces custersii</name>
    <dbReference type="NCBI Taxonomy" id="5007"/>
    <lineage>
        <taxon>Eukaryota</taxon>
        <taxon>Fungi</taxon>
        <taxon>Dikarya</taxon>
        <taxon>Ascomycota</taxon>
        <taxon>Saccharomycotina</taxon>
        <taxon>Pichiomycetes</taxon>
        <taxon>Pichiales</taxon>
        <taxon>Pichiaceae</taxon>
        <taxon>Brettanomyces</taxon>
    </lineage>
</organism>
<proteinExistence type="predicted"/>
<evidence type="ECO:0000313" key="4">
    <source>
        <dbReference type="Proteomes" id="UP000568158"/>
    </source>
</evidence>
<accession>A0A3F2Y7C7</accession>
<dbReference type="AlphaFoldDB" id="A0A3F2Y7C7"/>
<dbReference type="Proteomes" id="UP000478008">
    <property type="component" value="Unassembled WGS sequence"/>
</dbReference>